<evidence type="ECO:0000313" key="5">
    <source>
        <dbReference type="Proteomes" id="UP000053477"/>
    </source>
</evidence>
<keyword evidence="1" id="KW-0963">Cytoplasm</keyword>
<dbReference type="Gene3D" id="3.10.400.20">
    <property type="match status" value="1"/>
</dbReference>
<dbReference type="Pfam" id="PF25304">
    <property type="entry name" value="WHD_eIF2D"/>
    <property type="match status" value="1"/>
</dbReference>
<dbReference type="PANTHER" id="PTHR12217:SF4">
    <property type="entry name" value="EUKARYOTIC TRANSLATION INITIATION FACTOR 2D"/>
    <property type="match status" value="1"/>
</dbReference>
<dbReference type="Proteomes" id="UP000053477">
    <property type="component" value="Unassembled WGS sequence"/>
</dbReference>
<dbReference type="InterPro" id="IPR048248">
    <property type="entry name" value="PUA_eIF2d-like"/>
</dbReference>
<organism evidence="4 5">
    <name type="scientific">Schizopora paradoxa</name>
    <dbReference type="NCBI Taxonomy" id="27342"/>
    <lineage>
        <taxon>Eukaryota</taxon>
        <taxon>Fungi</taxon>
        <taxon>Dikarya</taxon>
        <taxon>Basidiomycota</taxon>
        <taxon>Agaricomycotina</taxon>
        <taxon>Agaricomycetes</taxon>
        <taxon>Hymenochaetales</taxon>
        <taxon>Schizoporaceae</taxon>
        <taxon>Schizopora</taxon>
    </lineage>
</organism>
<feature type="domain" description="SUI1" evidence="3">
    <location>
        <begin position="514"/>
        <end position="587"/>
    </location>
</feature>
<dbReference type="EMBL" id="KQ085914">
    <property type="protein sequence ID" value="KLO16572.1"/>
    <property type="molecule type" value="Genomic_DNA"/>
</dbReference>
<dbReference type="Pfam" id="PF01253">
    <property type="entry name" value="SUI1"/>
    <property type="match status" value="1"/>
</dbReference>
<dbReference type="InterPro" id="IPR041366">
    <property type="entry name" value="Pre-PUA"/>
</dbReference>
<dbReference type="CDD" id="cd11608">
    <property type="entry name" value="eIF2D_C"/>
    <property type="match status" value="1"/>
</dbReference>
<evidence type="ECO:0000259" key="3">
    <source>
        <dbReference type="PROSITE" id="PS50296"/>
    </source>
</evidence>
<sequence>MFKKPLADLKTSAPLRNSDRKKLRQKVITEFGINVEDGQDEGVGDLLVPEGLQSVKFTAHAGELGLAYLSADGDPLWFTVGKGSSDLVPTIYTLWKRPNLLPTLSTPSQVIPVLMGGADLMAPGVVTHSTSLRTSQLVSIGQYDSTRRRGGMPLAVGRMAVDASALTQRDRKGKAAVLLHIYKDFLWEMGKGGEIPELPEDERTGAEEVVDDEDGEEDGCVVTPPPVSDVEDEGAKKDAGEGTSEIKEDEDAGPLPLKPEDVSSLLRTSLLQAIRTTLASLPQSSFPLPSSTFYTAHLLPARPSRLLPPLPPHTSTPIDIKHSTHKSLTHFLRSAEKEGLLSLKDAKQEVLVTSVNVEHDAVKAHVVFKTVGEQDAKKAKREAREEKEKEDKMKGERGLKVVELWRPHAGPARKIFEETDNDTSALYTLSDVKTALNAYITTKSLVNAHNQLFVNVAVDELLTGIFTSKGADAPPEFAKREDLISKLSSKMQPWYRLDTKDSEGKPKKGELKPISILVKMRQGRKACTLVTNFEPFLLVAESLADELRKLCASSTAVAPLPGKTAGLEVMVQGKQIKAVSELLIEKGIPKKWIESEDQTEKKKK</sequence>
<keyword evidence="5" id="KW-1185">Reference proteome</keyword>
<dbReference type="Pfam" id="PF26292">
    <property type="entry name" value="PUA_elF2D"/>
    <property type="match status" value="1"/>
</dbReference>
<gene>
    <name evidence="4" type="ORF">SCHPADRAFT_823044</name>
</gene>
<dbReference type="InterPro" id="IPR039757">
    <property type="entry name" value="EIF2D"/>
</dbReference>
<dbReference type="Pfam" id="PF26291">
    <property type="entry name" value="SWIB_eIF2D"/>
    <property type="match status" value="1"/>
</dbReference>
<proteinExistence type="predicted"/>
<dbReference type="InterPro" id="IPR036885">
    <property type="entry name" value="SWIB_MDM2_dom_sf"/>
</dbReference>
<evidence type="ECO:0000256" key="1">
    <source>
        <dbReference type="ARBA" id="ARBA00022490"/>
    </source>
</evidence>
<dbReference type="GO" id="GO:0003743">
    <property type="term" value="F:translation initiation factor activity"/>
    <property type="evidence" value="ECO:0007669"/>
    <property type="project" value="InterPro"/>
</dbReference>
<dbReference type="GO" id="GO:0001731">
    <property type="term" value="P:formation of translation preinitiation complex"/>
    <property type="evidence" value="ECO:0007669"/>
    <property type="project" value="InterPro"/>
</dbReference>
<evidence type="ECO:0000313" key="4">
    <source>
        <dbReference type="EMBL" id="KLO16572.1"/>
    </source>
</evidence>
<dbReference type="CDD" id="cd11610">
    <property type="entry name" value="eIF2D_N"/>
    <property type="match status" value="1"/>
</dbReference>
<dbReference type="FunFam" id="3.30.780.10:FF:000008">
    <property type="entry name" value="eukaryotic translation initiation factor 2D"/>
    <property type="match status" value="1"/>
</dbReference>
<feature type="region of interest" description="Disordered" evidence="2">
    <location>
        <begin position="193"/>
        <end position="259"/>
    </location>
</feature>
<feature type="region of interest" description="Disordered" evidence="2">
    <location>
        <begin position="376"/>
        <end position="395"/>
    </location>
</feature>
<dbReference type="STRING" id="27342.A0A0H2RY74"/>
<reference evidence="4 5" key="1">
    <citation type="submission" date="2015-04" db="EMBL/GenBank/DDBJ databases">
        <title>Complete genome sequence of Schizopora paradoxa KUC8140, a cosmopolitan wood degrader in East Asia.</title>
        <authorList>
            <consortium name="DOE Joint Genome Institute"/>
            <person name="Min B."/>
            <person name="Park H."/>
            <person name="Jang Y."/>
            <person name="Kim J.-J."/>
            <person name="Kim K.H."/>
            <person name="Pangilinan J."/>
            <person name="Lipzen A."/>
            <person name="Riley R."/>
            <person name="Grigoriev I.V."/>
            <person name="Spatafora J.W."/>
            <person name="Choi I.-G."/>
        </authorList>
    </citation>
    <scope>NUCLEOTIDE SEQUENCE [LARGE SCALE GENOMIC DNA]</scope>
    <source>
        <strain evidence="4 5">KUC8140</strain>
    </source>
</reference>
<dbReference type="InterPro" id="IPR015947">
    <property type="entry name" value="PUA-like_sf"/>
</dbReference>
<dbReference type="SUPFAM" id="SSF55159">
    <property type="entry name" value="eIF1-like"/>
    <property type="match status" value="1"/>
</dbReference>
<dbReference type="AlphaFoldDB" id="A0A0H2RY74"/>
<name>A0A0H2RY74_9AGAM</name>
<dbReference type="Gene3D" id="3.30.780.10">
    <property type="entry name" value="SUI1-like domain"/>
    <property type="match status" value="1"/>
</dbReference>
<dbReference type="InParanoid" id="A0A0H2RY74"/>
<dbReference type="SUPFAM" id="SSF47592">
    <property type="entry name" value="SWIB/MDM2 domain"/>
    <property type="match status" value="1"/>
</dbReference>
<dbReference type="PANTHER" id="PTHR12217">
    <property type="entry name" value="EUKARYOTIC TRANSLATION INITIATION FACTOR 2D"/>
    <property type="match status" value="1"/>
</dbReference>
<feature type="compositionally biased region" description="Acidic residues" evidence="2">
    <location>
        <begin position="208"/>
        <end position="219"/>
    </location>
</feature>
<protein>
    <recommendedName>
        <fullName evidence="3">SUI1 domain-containing protein</fullName>
    </recommendedName>
</protein>
<dbReference type="PROSITE" id="PS50296">
    <property type="entry name" value="SUI1"/>
    <property type="match status" value="1"/>
</dbReference>
<dbReference type="Pfam" id="PF17832">
    <property type="entry name" value="Pre-PUA"/>
    <property type="match status" value="1"/>
</dbReference>
<dbReference type="CDD" id="cd21156">
    <property type="entry name" value="PUA_eIF2d-like"/>
    <property type="match status" value="1"/>
</dbReference>
<dbReference type="InterPro" id="IPR036877">
    <property type="entry name" value="SUI1_dom_sf"/>
</dbReference>
<feature type="compositionally biased region" description="Basic and acidic residues" evidence="2">
    <location>
        <begin position="233"/>
        <end position="246"/>
    </location>
</feature>
<dbReference type="OrthoDB" id="199771at2759"/>
<dbReference type="InterPro" id="IPR057429">
    <property type="entry name" value="WH_eIF2D"/>
</dbReference>
<accession>A0A0H2RY74</accession>
<dbReference type="PROSITE" id="PS50890">
    <property type="entry name" value="PUA"/>
    <property type="match status" value="1"/>
</dbReference>
<dbReference type="InterPro" id="IPR058886">
    <property type="entry name" value="SWIB_eIF2D"/>
</dbReference>
<evidence type="ECO:0000256" key="2">
    <source>
        <dbReference type="SAM" id="MobiDB-lite"/>
    </source>
</evidence>
<dbReference type="SUPFAM" id="SSF88697">
    <property type="entry name" value="PUA domain-like"/>
    <property type="match status" value="1"/>
</dbReference>
<dbReference type="InterPro" id="IPR048247">
    <property type="entry name" value="eIF2D_N"/>
</dbReference>
<dbReference type="InterPro" id="IPR001950">
    <property type="entry name" value="SUI1"/>
</dbReference>
<dbReference type="InterPro" id="IPR039759">
    <property type="entry name" value="eIF2D_SUI1"/>
</dbReference>